<dbReference type="InterPro" id="IPR036135">
    <property type="entry name" value="MoeA_linker/N_sf"/>
</dbReference>
<dbReference type="AlphaFoldDB" id="A0A2W5Q912"/>
<dbReference type="InterPro" id="IPR036688">
    <property type="entry name" value="MoeA_C_domain_IV_sf"/>
</dbReference>
<evidence type="ECO:0000256" key="6">
    <source>
        <dbReference type="RuleBase" id="RU365090"/>
    </source>
</evidence>
<evidence type="ECO:0000313" key="8">
    <source>
        <dbReference type="EMBL" id="PZQ53917.1"/>
    </source>
</evidence>
<dbReference type="InterPro" id="IPR038987">
    <property type="entry name" value="MoeA-like"/>
</dbReference>
<protein>
    <recommendedName>
        <fullName evidence="6">Molybdopterin molybdenumtransferase</fullName>
        <ecNumber evidence="6">2.10.1.1</ecNumber>
    </recommendedName>
</protein>
<dbReference type="Gene3D" id="2.170.190.11">
    <property type="entry name" value="Molybdopterin biosynthesis moea protein, domain 3"/>
    <property type="match status" value="1"/>
</dbReference>
<comment type="similarity">
    <text evidence="3 6">Belongs to the MoeA family.</text>
</comment>
<dbReference type="InterPro" id="IPR036425">
    <property type="entry name" value="MoaB/Mog-like_dom_sf"/>
</dbReference>
<sequence length="404" mass="42297">MKPPMDLDEAQSHLLALVEPLAIEHVDIEGTLGRYLAAPLHARRCQPMADMSAMDGYAVAEDDLAGPWRVIGESAAGHPFTGTINAGEAVRISTGALLPSGGRAVILQEDLGRTGDELTLAGEAPSPGNRHIRAKGMDFPDGHLLLAAGTQIGPAQAGLALAAGHRHLPVCRIPRLTVIDSGDELSSDPEFCAEHQIPASNGAMLVALARSLPVDAKRNGPIPDDIEALVAALEAASDADIIVTSGGASVGDHDLLRPALEAWGARIEFWRIAIKPGKPLLIATRNRGARRQLVIGLPGNPVSSLVTAYLFMLPVLRALLGAADPLPRKITIRLAEPLKPGGARREFLRAQWDGETVRALSLQDSGALSSLAASNVLIDRPAHAPAALAGDDVQVFLLQNGGIA</sequence>
<comment type="cofactor">
    <cofactor evidence="6">
        <name>Mg(2+)</name>
        <dbReference type="ChEBI" id="CHEBI:18420"/>
    </cofactor>
</comment>
<dbReference type="SMART" id="SM00852">
    <property type="entry name" value="MoCF_biosynth"/>
    <property type="match status" value="1"/>
</dbReference>
<dbReference type="SUPFAM" id="SSF63882">
    <property type="entry name" value="MoeA N-terminal region -like"/>
    <property type="match status" value="1"/>
</dbReference>
<dbReference type="EC" id="2.10.1.1" evidence="6"/>
<dbReference type="GO" id="GO:0061599">
    <property type="term" value="F:molybdopterin molybdotransferase activity"/>
    <property type="evidence" value="ECO:0007669"/>
    <property type="project" value="UniProtKB-UniRule"/>
</dbReference>
<dbReference type="InterPro" id="IPR001453">
    <property type="entry name" value="MoaB/Mog_dom"/>
</dbReference>
<keyword evidence="6" id="KW-0460">Magnesium</keyword>
<gene>
    <name evidence="8" type="ORF">DI555_14385</name>
</gene>
<dbReference type="SUPFAM" id="SSF63867">
    <property type="entry name" value="MoeA C-terminal domain-like"/>
    <property type="match status" value="1"/>
</dbReference>
<dbReference type="EMBL" id="QFPX01000011">
    <property type="protein sequence ID" value="PZQ53917.1"/>
    <property type="molecule type" value="Genomic_DNA"/>
</dbReference>
<comment type="catalytic activity">
    <reaction evidence="5">
        <text>adenylyl-molybdopterin + molybdate = Mo-molybdopterin + AMP + H(+)</text>
        <dbReference type="Rhea" id="RHEA:35047"/>
        <dbReference type="ChEBI" id="CHEBI:15378"/>
        <dbReference type="ChEBI" id="CHEBI:36264"/>
        <dbReference type="ChEBI" id="CHEBI:62727"/>
        <dbReference type="ChEBI" id="CHEBI:71302"/>
        <dbReference type="ChEBI" id="CHEBI:456215"/>
        <dbReference type="EC" id="2.10.1.1"/>
    </reaction>
</comment>
<accession>A0A2W5Q912</accession>
<comment type="caution">
    <text evidence="8">The sequence shown here is derived from an EMBL/GenBank/DDBJ whole genome shotgun (WGS) entry which is preliminary data.</text>
</comment>
<dbReference type="Proteomes" id="UP000249082">
    <property type="component" value="Unassembled WGS sequence"/>
</dbReference>
<keyword evidence="6 8" id="KW-0808">Transferase</keyword>
<evidence type="ECO:0000259" key="7">
    <source>
        <dbReference type="SMART" id="SM00852"/>
    </source>
</evidence>
<dbReference type="Pfam" id="PF03453">
    <property type="entry name" value="MoeA_N"/>
    <property type="match status" value="1"/>
</dbReference>
<dbReference type="SUPFAM" id="SSF53218">
    <property type="entry name" value="Molybdenum cofactor biosynthesis proteins"/>
    <property type="match status" value="1"/>
</dbReference>
<evidence type="ECO:0000256" key="5">
    <source>
        <dbReference type="ARBA" id="ARBA00047317"/>
    </source>
</evidence>
<name>A0A2W5Q912_9SPHN</name>
<dbReference type="GO" id="GO:0005829">
    <property type="term" value="C:cytosol"/>
    <property type="evidence" value="ECO:0007669"/>
    <property type="project" value="TreeGrafter"/>
</dbReference>
<dbReference type="PANTHER" id="PTHR10192">
    <property type="entry name" value="MOLYBDOPTERIN BIOSYNTHESIS PROTEIN"/>
    <property type="match status" value="1"/>
</dbReference>
<dbReference type="Gene3D" id="3.40.980.10">
    <property type="entry name" value="MoaB/Mog-like domain"/>
    <property type="match status" value="1"/>
</dbReference>
<dbReference type="PROSITE" id="PS01079">
    <property type="entry name" value="MOCF_BIOSYNTHESIS_2"/>
    <property type="match status" value="1"/>
</dbReference>
<feature type="domain" description="MoaB/Mog" evidence="7">
    <location>
        <begin position="177"/>
        <end position="318"/>
    </location>
</feature>
<evidence type="ECO:0000256" key="1">
    <source>
        <dbReference type="ARBA" id="ARBA00002901"/>
    </source>
</evidence>
<keyword evidence="4 6" id="KW-0501">Molybdenum cofactor biosynthesis</keyword>
<proteinExistence type="inferred from homology"/>
<keyword evidence="6" id="KW-0500">Molybdenum</keyword>
<evidence type="ECO:0000313" key="9">
    <source>
        <dbReference type="Proteomes" id="UP000249082"/>
    </source>
</evidence>
<dbReference type="Pfam" id="PF03454">
    <property type="entry name" value="MoeA_C"/>
    <property type="match status" value="1"/>
</dbReference>
<dbReference type="UniPathway" id="UPA00344"/>
<dbReference type="GO" id="GO:0046872">
    <property type="term" value="F:metal ion binding"/>
    <property type="evidence" value="ECO:0007669"/>
    <property type="project" value="UniProtKB-UniRule"/>
</dbReference>
<dbReference type="InterPro" id="IPR005110">
    <property type="entry name" value="MoeA_linker/N"/>
</dbReference>
<dbReference type="InterPro" id="IPR005111">
    <property type="entry name" value="MoeA_C_domain_IV"/>
</dbReference>
<comment type="function">
    <text evidence="1 6">Catalyzes the insertion of molybdate into adenylated molybdopterin with the concomitant release of AMP.</text>
</comment>
<organism evidence="8 9">
    <name type="scientific">Novosphingobium pentaromativorans</name>
    <dbReference type="NCBI Taxonomy" id="205844"/>
    <lineage>
        <taxon>Bacteria</taxon>
        <taxon>Pseudomonadati</taxon>
        <taxon>Pseudomonadota</taxon>
        <taxon>Alphaproteobacteria</taxon>
        <taxon>Sphingomonadales</taxon>
        <taxon>Sphingomonadaceae</taxon>
        <taxon>Novosphingobium</taxon>
    </lineage>
</organism>
<dbReference type="Gene3D" id="2.40.340.10">
    <property type="entry name" value="MoeA, C-terminal, domain IV"/>
    <property type="match status" value="1"/>
</dbReference>
<dbReference type="GO" id="GO:0006777">
    <property type="term" value="P:Mo-molybdopterin cofactor biosynthetic process"/>
    <property type="evidence" value="ECO:0007669"/>
    <property type="project" value="UniProtKB-UniRule"/>
</dbReference>
<evidence type="ECO:0000256" key="2">
    <source>
        <dbReference type="ARBA" id="ARBA00005046"/>
    </source>
</evidence>
<reference evidence="8 9" key="1">
    <citation type="submission" date="2017-08" db="EMBL/GenBank/DDBJ databases">
        <title>Infants hospitalized years apart are colonized by the same room-sourced microbial strains.</title>
        <authorList>
            <person name="Brooks B."/>
            <person name="Olm M.R."/>
            <person name="Firek B.A."/>
            <person name="Baker R."/>
            <person name="Thomas B.C."/>
            <person name="Morowitz M.J."/>
            <person name="Banfield J.F."/>
        </authorList>
    </citation>
    <scope>NUCLEOTIDE SEQUENCE [LARGE SCALE GENOMIC DNA]</scope>
    <source>
        <strain evidence="8">S2_005_002_R2_33</strain>
    </source>
</reference>
<dbReference type="CDD" id="cd00887">
    <property type="entry name" value="MoeA"/>
    <property type="match status" value="1"/>
</dbReference>
<keyword evidence="6" id="KW-0479">Metal-binding</keyword>
<dbReference type="InterPro" id="IPR008284">
    <property type="entry name" value="MoCF_biosynth_CS"/>
</dbReference>
<dbReference type="PANTHER" id="PTHR10192:SF5">
    <property type="entry name" value="GEPHYRIN"/>
    <property type="match status" value="1"/>
</dbReference>
<evidence type="ECO:0000256" key="3">
    <source>
        <dbReference type="ARBA" id="ARBA00010763"/>
    </source>
</evidence>
<dbReference type="Pfam" id="PF00994">
    <property type="entry name" value="MoCF_biosynth"/>
    <property type="match status" value="1"/>
</dbReference>
<evidence type="ECO:0000256" key="4">
    <source>
        <dbReference type="ARBA" id="ARBA00023150"/>
    </source>
</evidence>
<comment type="pathway">
    <text evidence="2 6">Cofactor biosynthesis; molybdopterin biosynthesis.</text>
</comment>
<dbReference type="Gene3D" id="3.90.105.10">
    <property type="entry name" value="Molybdopterin biosynthesis moea protein, domain 2"/>
    <property type="match status" value="1"/>
</dbReference>